<dbReference type="CDD" id="cd00515">
    <property type="entry name" value="HAM1"/>
    <property type="match status" value="1"/>
</dbReference>
<dbReference type="GO" id="GO:0009146">
    <property type="term" value="P:purine nucleoside triphosphate catabolic process"/>
    <property type="evidence" value="ECO:0007669"/>
    <property type="project" value="UniProtKB-UniRule"/>
</dbReference>
<reference evidence="13" key="1">
    <citation type="submission" date="2020-07" db="EMBL/GenBank/DDBJ databases">
        <title>Complete genome sequencing of Clostridia bacterium strain 12CBH8.</title>
        <authorList>
            <person name="Sakamoto M."/>
            <person name="Murakami T."/>
            <person name="Mori H."/>
        </authorList>
    </citation>
    <scope>NUCLEOTIDE SEQUENCE [LARGE SCALE GENOMIC DNA]</scope>
    <source>
        <strain evidence="13">12CBH8</strain>
    </source>
</reference>
<feature type="binding site" evidence="10">
    <location>
        <position position="176"/>
    </location>
    <ligand>
        <name>substrate</name>
    </ligand>
</feature>
<comment type="subunit">
    <text evidence="2 10">Homodimer.</text>
</comment>
<evidence type="ECO:0000256" key="8">
    <source>
        <dbReference type="ARBA" id="ARBA00051875"/>
    </source>
</evidence>
<feature type="active site" description="Proton acceptor" evidence="10">
    <location>
        <position position="71"/>
    </location>
</feature>
<keyword evidence="6 10" id="KW-0460">Magnesium</keyword>
<dbReference type="PANTHER" id="PTHR11067:SF9">
    <property type="entry name" value="INOSINE TRIPHOSPHATE PYROPHOSPHATASE"/>
    <property type="match status" value="1"/>
</dbReference>
<feature type="binding site" evidence="10">
    <location>
        <begin position="8"/>
        <end position="13"/>
    </location>
    <ligand>
        <name>substrate</name>
    </ligand>
</feature>
<organism evidence="12 13">
    <name type="scientific">Solibaculum mannosilyticum</name>
    <dbReference type="NCBI Taxonomy" id="2780922"/>
    <lineage>
        <taxon>Bacteria</taxon>
        <taxon>Bacillati</taxon>
        <taxon>Bacillota</taxon>
        <taxon>Clostridia</taxon>
        <taxon>Eubacteriales</taxon>
        <taxon>Oscillospiraceae</taxon>
        <taxon>Solibaculum</taxon>
    </lineage>
</organism>
<proteinExistence type="inferred from homology"/>
<dbReference type="RefSeq" id="WP_343063117.1">
    <property type="nucleotide sequence ID" value="NZ_AP023321.1"/>
</dbReference>
<dbReference type="GO" id="GO:0017111">
    <property type="term" value="F:ribonucleoside triphosphate phosphatase activity"/>
    <property type="evidence" value="ECO:0007669"/>
    <property type="project" value="InterPro"/>
</dbReference>
<keyword evidence="13" id="KW-1185">Reference proteome</keyword>
<accession>A0A7I8D0F0</accession>
<dbReference type="PANTHER" id="PTHR11067">
    <property type="entry name" value="INOSINE TRIPHOSPHATE PYROPHOSPHATASE/HAM1 PROTEIN"/>
    <property type="match status" value="1"/>
</dbReference>
<dbReference type="HAMAP" id="MF_01405">
    <property type="entry name" value="Non_canon_purine_NTPase"/>
    <property type="match status" value="1"/>
</dbReference>
<dbReference type="InterPro" id="IPR002637">
    <property type="entry name" value="RdgB/HAM1"/>
</dbReference>
<dbReference type="EMBL" id="AP023321">
    <property type="protein sequence ID" value="BCI60250.1"/>
    <property type="molecule type" value="Genomic_DNA"/>
</dbReference>
<evidence type="ECO:0000256" key="6">
    <source>
        <dbReference type="ARBA" id="ARBA00022842"/>
    </source>
</evidence>
<evidence type="ECO:0000256" key="7">
    <source>
        <dbReference type="ARBA" id="ARBA00023080"/>
    </source>
</evidence>
<evidence type="ECO:0000313" key="12">
    <source>
        <dbReference type="EMBL" id="BCI60250.1"/>
    </source>
</evidence>
<dbReference type="EC" id="3.6.1.66" evidence="10"/>
<comment type="function">
    <text evidence="10">Pyrophosphatase that catalyzes the hydrolysis of nucleoside triphosphates to their monophosphate derivatives, with a high preference for the non-canonical purine nucleotides XTP (xanthosine triphosphate), dITP (deoxyinosine triphosphate) and ITP. Seems to function as a house-cleaning enzyme that removes non-canonical purine nucleotides from the nucleotide pool, thus preventing their incorporation into DNA/RNA and avoiding chromosomal lesions.</text>
</comment>
<evidence type="ECO:0000313" key="13">
    <source>
        <dbReference type="Proteomes" id="UP000593890"/>
    </source>
</evidence>
<comment type="cofactor">
    <cofactor evidence="10">
        <name>Mg(2+)</name>
        <dbReference type="ChEBI" id="CHEBI:18420"/>
    </cofactor>
    <text evidence="10">Binds 1 Mg(2+) ion per subunit.</text>
</comment>
<comment type="catalytic activity">
    <reaction evidence="8 10">
        <text>dITP + H2O = dIMP + diphosphate + H(+)</text>
        <dbReference type="Rhea" id="RHEA:28342"/>
        <dbReference type="ChEBI" id="CHEBI:15377"/>
        <dbReference type="ChEBI" id="CHEBI:15378"/>
        <dbReference type="ChEBI" id="CHEBI:33019"/>
        <dbReference type="ChEBI" id="CHEBI:61194"/>
        <dbReference type="ChEBI" id="CHEBI:61382"/>
        <dbReference type="EC" id="3.6.1.66"/>
    </reaction>
</comment>
<comment type="catalytic activity">
    <reaction evidence="10">
        <text>ITP + H2O = IMP + diphosphate + H(+)</text>
        <dbReference type="Rhea" id="RHEA:29399"/>
        <dbReference type="ChEBI" id="CHEBI:15377"/>
        <dbReference type="ChEBI" id="CHEBI:15378"/>
        <dbReference type="ChEBI" id="CHEBI:33019"/>
        <dbReference type="ChEBI" id="CHEBI:58053"/>
        <dbReference type="ChEBI" id="CHEBI:61402"/>
        <dbReference type="EC" id="3.6.1.66"/>
    </reaction>
</comment>
<name>A0A7I8D0F0_9FIRM</name>
<evidence type="ECO:0000256" key="9">
    <source>
        <dbReference type="ARBA" id="ARBA00052017"/>
    </source>
</evidence>
<dbReference type="NCBIfam" id="TIGR00042">
    <property type="entry name" value="RdgB/HAM1 family non-canonical purine NTP pyrophosphatase"/>
    <property type="match status" value="1"/>
</dbReference>
<keyword evidence="4 10" id="KW-0547">Nucleotide-binding</keyword>
<dbReference type="GO" id="GO:0035870">
    <property type="term" value="F:dITP diphosphatase activity"/>
    <property type="evidence" value="ECO:0007669"/>
    <property type="project" value="UniProtKB-UniRule"/>
</dbReference>
<dbReference type="InterPro" id="IPR020922">
    <property type="entry name" value="dITP/XTP_pyrophosphatase"/>
</dbReference>
<comment type="catalytic activity">
    <reaction evidence="9 10">
        <text>XTP + H2O = XMP + diphosphate + H(+)</text>
        <dbReference type="Rhea" id="RHEA:28610"/>
        <dbReference type="ChEBI" id="CHEBI:15377"/>
        <dbReference type="ChEBI" id="CHEBI:15378"/>
        <dbReference type="ChEBI" id="CHEBI:33019"/>
        <dbReference type="ChEBI" id="CHEBI:57464"/>
        <dbReference type="ChEBI" id="CHEBI:61314"/>
        <dbReference type="EC" id="3.6.1.66"/>
    </reaction>
</comment>
<keyword evidence="5 10" id="KW-0378">Hydrolase</keyword>
<feature type="binding site" evidence="10">
    <location>
        <begin position="181"/>
        <end position="182"/>
    </location>
    <ligand>
        <name>substrate</name>
    </ligand>
</feature>
<evidence type="ECO:0000256" key="1">
    <source>
        <dbReference type="ARBA" id="ARBA00008023"/>
    </source>
</evidence>
<feature type="binding site" evidence="10">
    <location>
        <position position="71"/>
    </location>
    <ligand>
        <name>Mg(2+)</name>
        <dbReference type="ChEBI" id="CHEBI:18420"/>
    </ligand>
</feature>
<dbReference type="GO" id="GO:0036220">
    <property type="term" value="F:ITP diphosphatase activity"/>
    <property type="evidence" value="ECO:0007669"/>
    <property type="project" value="UniProtKB-UniRule"/>
</dbReference>
<dbReference type="GO" id="GO:0005829">
    <property type="term" value="C:cytosol"/>
    <property type="evidence" value="ECO:0007669"/>
    <property type="project" value="TreeGrafter"/>
</dbReference>
<dbReference type="FunFam" id="3.90.950.10:FF:000001">
    <property type="entry name" value="dITP/XTP pyrophosphatase"/>
    <property type="match status" value="1"/>
</dbReference>
<dbReference type="InterPro" id="IPR029001">
    <property type="entry name" value="ITPase-like_fam"/>
</dbReference>
<gene>
    <name evidence="12" type="primary">yggV</name>
    <name evidence="12" type="ORF">C12CBH8_08890</name>
</gene>
<evidence type="ECO:0000256" key="4">
    <source>
        <dbReference type="ARBA" id="ARBA00022741"/>
    </source>
</evidence>
<dbReference type="GO" id="GO:0046872">
    <property type="term" value="F:metal ion binding"/>
    <property type="evidence" value="ECO:0007669"/>
    <property type="project" value="UniProtKB-KW"/>
</dbReference>
<comment type="similarity">
    <text evidence="1 10 11">Belongs to the HAM1 NTPase family.</text>
</comment>
<dbReference type="AlphaFoldDB" id="A0A7I8D0F0"/>
<evidence type="ECO:0000256" key="5">
    <source>
        <dbReference type="ARBA" id="ARBA00022801"/>
    </source>
</evidence>
<keyword evidence="7 10" id="KW-0546">Nucleotide metabolism</keyword>
<dbReference type="Gene3D" id="3.90.950.10">
    <property type="match status" value="1"/>
</dbReference>
<dbReference type="GO" id="GO:0009117">
    <property type="term" value="P:nucleotide metabolic process"/>
    <property type="evidence" value="ECO:0007669"/>
    <property type="project" value="UniProtKB-KW"/>
</dbReference>
<feature type="binding site" evidence="10">
    <location>
        <begin position="154"/>
        <end position="157"/>
    </location>
    <ligand>
        <name>substrate</name>
    </ligand>
</feature>
<dbReference type="GO" id="GO:0036222">
    <property type="term" value="F:XTP diphosphatase activity"/>
    <property type="evidence" value="ECO:0007669"/>
    <property type="project" value="UniProtKB-UniRule"/>
</dbReference>
<feature type="binding site" evidence="10">
    <location>
        <position position="72"/>
    </location>
    <ligand>
        <name>substrate</name>
    </ligand>
</feature>
<dbReference type="Proteomes" id="UP000593890">
    <property type="component" value="Chromosome"/>
</dbReference>
<evidence type="ECO:0000256" key="11">
    <source>
        <dbReference type="RuleBase" id="RU003781"/>
    </source>
</evidence>
<evidence type="ECO:0000256" key="2">
    <source>
        <dbReference type="ARBA" id="ARBA00011738"/>
    </source>
</evidence>
<dbReference type="Pfam" id="PF01725">
    <property type="entry name" value="Ham1p_like"/>
    <property type="match status" value="1"/>
</dbReference>
<sequence length="199" mass="21666">MMRFVVATQNMDKLEEMDRLLRPIGVEPVTLAMAGVDFSGVEETGQTFEENACIKARAAFERSGRPSIGDDSGLAVDALDGAPGIYSARYAGPDATDLDRIHKLLKNMEDVPEEKRTARFVCSICCVLDKDTEIVVTGTCEGSIAYEPKGEGGFGYDPVFLLPDGRSFAQLTDAQKDAVSHRGEAMKMLKEQLSKHLKG</sequence>
<dbReference type="SUPFAM" id="SSF52972">
    <property type="entry name" value="ITPase-like"/>
    <property type="match status" value="1"/>
</dbReference>
<evidence type="ECO:0000256" key="3">
    <source>
        <dbReference type="ARBA" id="ARBA00022723"/>
    </source>
</evidence>
<evidence type="ECO:0000256" key="10">
    <source>
        <dbReference type="HAMAP-Rule" id="MF_01405"/>
    </source>
</evidence>
<feature type="binding site" evidence="10">
    <location>
        <position position="42"/>
    </location>
    <ligand>
        <name>Mg(2+)</name>
        <dbReference type="ChEBI" id="CHEBI:18420"/>
    </ligand>
</feature>
<dbReference type="GO" id="GO:0000166">
    <property type="term" value="F:nucleotide binding"/>
    <property type="evidence" value="ECO:0007669"/>
    <property type="project" value="UniProtKB-KW"/>
</dbReference>
<dbReference type="KEGG" id="sman:C12CBH8_08890"/>
<keyword evidence="3 10" id="KW-0479">Metal-binding</keyword>
<protein>
    <recommendedName>
        <fullName evidence="10">dITP/XTP pyrophosphatase</fullName>
        <ecNumber evidence="10">3.6.1.66</ecNumber>
    </recommendedName>
    <alternativeName>
        <fullName evidence="10">Non-canonical purine NTP pyrophosphatase</fullName>
    </alternativeName>
    <alternativeName>
        <fullName evidence="10">Non-standard purine NTP pyrophosphatase</fullName>
    </alternativeName>
    <alternativeName>
        <fullName evidence="10">Nucleoside-triphosphate diphosphatase</fullName>
    </alternativeName>
    <alternativeName>
        <fullName evidence="10">Nucleoside-triphosphate pyrophosphatase</fullName>
        <shortName evidence="10">NTPase</shortName>
    </alternativeName>
</protein>